<keyword evidence="1" id="KW-0732">Signal</keyword>
<proteinExistence type="predicted"/>
<dbReference type="Proteomes" id="UP000594943">
    <property type="component" value="Chromosome 1"/>
</dbReference>
<reference evidence="2 3" key="1">
    <citation type="submission" date="2020-12" db="EMBL/GenBank/DDBJ databases">
        <title>FDA dAtabase for Regulatory Grade micrObial Sequences (FDA-ARGOS): Supporting development and validation of Infectious Disease Dx tests.</title>
        <authorList>
            <person name="Nelson B."/>
            <person name="Plummer A."/>
            <person name="Tallon L."/>
            <person name="Sadzewicz L."/>
            <person name="Zhao X."/>
            <person name="Boylan J."/>
            <person name="Ott S."/>
            <person name="Bowen H."/>
            <person name="Vavikolanu K."/>
            <person name="Mehta A."/>
            <person name="Aluvathingal J."/>
            <person name="Nadendla S."/>
            <person name="Myers T."/>
            <person name="Yan Y."/>
            <person name="Sichtig H."/>
        </authorList>
    </citation>
    <scope>NUCLEOTIDE SEQUENCE [LARGE SCALE GENOMIC DNA]</scope>
    <source>
        <strain evidence="2 3">FDAARGOS_899</strain>
    </source>
</reference>
<dbReference type="EMBL" id="CP065686">
    <property type="protein sequence ID" value="QPS44769.1"/>
    <property type="molecule type" value="Genomic_DNA"/>
</dbReference>
<dbReference type="AlphaFoldDB" id="A0A7T2U3D2"/>
<sequence>MLAVAIDWRSIASAFIAAACEPTSAAVAAADGEAGATPAGTAAGCRSFPFEAAALIDFTVDSGMSAASGAKDALAGRASSVAVSAASTAMSVSRPCATHVPMPTLEAGSTADAAARASASASAIASEPTAAGAAHTVVDSTAAITPSSAAQVTPSATHGAISSSAGATVAMPAGAATAAVSAVVGACLPDAAVTAAPCDGAADAIIDSRAVPGAAAAPVAPASAVHCAALASIERSVSCTLAAGAMRSAGFSFHA</sequence>
<evidence type="ECO:0000256" key="1">
    <source>
        <dbReference type="SAM" id="SignalP"/>
    </source>
</evidence>
<protein>
    <submittedName>
        <fullName evidence="2">Uncharacterized protein</fullName>
    </submittedName>
</protein>
<evidence type="ECO:0000313" key="2">
    <source>
        <dbReference type="EMBL" id="QPS44769.1"/>
    </source>
</evidence>
<feature type="signal peptide" evidence="1">
    <location>
        <begin position="1"/>
        <end position="25"/>
    </location>
</feature>
<accession>A0A7T2U3D2</accession>
<dbReference type="KEGG" id="bhg:I6G56_06670"/>
<evidence type="ECO:0000313" key="3">
    <source>
        <dbReference type="Proteomes" id="UP000594943"/>
    </source>
</evidence>
<gene>
    <name evidence="2" type="ORF">I6G56_06670</name>
</gene>
<feature type="chain" id="PRO_5032644215" evidence="1">
    <location>
        <begin position="26"/>
        <end position="255"/>
    </location>
</feature>
<name>A0A7T2U3D2_9BURK</name>
<organism evidence="2 3">
    <name type="scientific">Burkholderia humptydooensis</name>
    <dbReference type="NCBI Taxonomy" id="430531"/>
    <lineage>
        <taxon>Bacteria</taxon>
        <taxon>Pseudomonadati</taxon>
        <taxon>Pseudomonadota</taxon>
        <taxon>Betaproteobacteria</taxon>
        <taxon>Burkholderiales</taxon>
        <taxon>Burkholderiaceae</taxon>
        <taxon>Burkholderia</taxon>
        <taxon>pseudomallei group</taxon>
    </lineage>
</organism>